<feature type="transmembrane region" description="Helical" evidence="2">
    <location>
        <begin position="42"/>
        <end position="65"/>
    </location>
</feature>
<comment type="caution">
    <text evidence="3">The sequence shown here is derived from an EMBL/GenBank/DDBJ whole genome shotgun (WGS) entry which is preliminary data.</text>
</comment>
<feature type="region of interest" description="Disordered" evidence="1">
    <location>
        <begin position="324"/>
        <end position="363"/>
    </location>
</feature>
<feature type="transmembrane region" description="Helical" evidence="2">
    <location>
        <begin position="12"/>
        <end position="30"/>
    </location>
</feature>
<evidence type="ECO:0000256" key="1">
    <source>
        <dbReference type="SAM" id="MobiDB-lite"/>
    </source>
</evidence>
<feature type="compositionally biased region" description="Polar residues" evidence="1">
    <location>
        <begin position="260"/>
        <end position="278"/>
    </location>
</feature>
<keyword evidence="2" id="KW-0472">Membrane</keyword>
<proteinExistence type="predicted"/>
<dbReference type="AlphaFoldDB" id="A0AAN6LTL3"/>
<keyword evidence="4" id="KW-1185">Reference proteome</keyword>
<dbReference type="EMBL" id="WVTA01000013">
    <property type="protein sequence ID" value="KAK3202858.1"/>
    <property type="molecule type" value="Genomic_DNA"/>
</dbReference>
<organism evidence="3 4">
    <name type="scientific">Pseudopithomyces chartarum</name>
    <dbReference type="NCBI Taxonomy" id="1892770"/>
    <lineage>
        <taxon>Eukaryota</taxon>
        <taxon>Fungi</taxon>
        <taxon>Dikarya</taxon>
        <taxon>Ascomycota</taxon>
        <taxon>Pezizomycotina</taxon>
        <taxon>Dothideomycetes</taxon>
        <taxon>Pleosporomycetidae</taxon>
        <taxon>Pleosporales</taxon>
        <taxon>Massarineae</taxon>
        <taxon>Didymosphaeriaceae</taxon>
        <taxon>Pseudopithomyces</taxon>
    </lineage>
</organism>
<protein>
    <submittedName>
        <fullName evidence="3">Uncharacterized protein</fullName>
    </submittedName>
</protein>
<feature type="region of interest" description="Disordered" evidence="1">
    <location>
        <begin position="256"/>
        <end position="278"/>
    </location>
</feature>
<dbReference type="PANTHER" id="PTHR35179">
    <property type="entry name" value="PROTEIN CBG02620"/>
    <property type="match status" value="1"/>
</dbReference>
<name>A0AAN6LTL3_9PLEO</name>
<keyword evidence="2" id="KW-0812">Transmembrane</keyword>
<evidence type="ECO:0000313" key="3">
    <source>
        <dbReference type="EMBL" id="KAK3202858.1"/>
    </source>
</evidence>
<feature type="transmembrane region" description="Helical" evidence="2">
    <location>
        <begin position="112"/>
        <end position="134"/>
    </location>
</feature>
<feature type="transmembrane region" description="Helical" evidence="2">
    <location>
        <begin position="154"/>
        <end position="172"/>
    </location>
</feature>
<gene>
    <name evidence="3" type="ORF">GRF29_154g998684</name>
</gene>
<feature type="compositionally biased region" description="Polar residues" evidence="1">
    <location>
        <begin position="351"/>
        <end position="363"/>
    </location>
</feature>
<feature type="transmembrane region" description="Helical" evidence="2">
    <location>
        <begin position="77"/>
        <end position="100"/>
    </location>
</feature>
<dbReference type="PANTHER" id="PTHR35179:SF1">
    <property type="entry name" value="INTEGRAL MEMBRANE PROTEIN"/>
    <property type="match status" value="1"/>
</dbReference>
<dbReference type="Proteomes" id="UP001280581">
    <property type="component" value="Unassembled WGS sequence"/>
</dbReference>
<evidence type="ECO:0000313" key="4">
    <source>
        <dbReference type="Proteomes" id="UP001280581"/>
    </source>
</evidence>
<accession>A0AAN6LTL3</accession>
<sequence>MATTKSDLQLSALAAGFTIGFGFLTVWEAIKQTIRNKNPLRSTYIYMLWGEIVANVVIGILGWVFLDGYIGPTIPTLFFLMLCWVFEIQLLMQIIINRIALIAESRRTVWRIKWGTVFIITAVNIMVMCIWIPAHMDPPPSKIFVDINEVWDKISKVIILIVDAGLNWYFLYTVKQRLLRQHGLVKYKPLVKFNERLMIVSIAMDGMLIGLMFLKNQIVYIQFHPVAYMVKLNIEMTMASLVVRLARGQSDNDMALHDFGQSSSGPDKSHSHNPQFNSAHQQSFHLQSVTGVTSGHRKNAQGSDEDLRGIHFRTDFHVVSEEVVVKDGSSKRSSKSSIELPRSVFGDETPLNKTQMQVSASPL</sequence>
<keyword evidence="2" id="KW-1133">Transmembrane helix</keyword>
<reference evidence="3 4" key="1">
    <citation type="submission" date="2021-02" db="EMBL/GenBank/DDBJ databases">
        <title>Genome assembly of Pseudopithomyces chartarum.</title>
        <authorList>
            <person name="Jauregui R."/>
            <person name="Singh J."/>
            <person name="Voisey C."/>
        </authorList>
    </citation>
    <scope>NUCLEOTIDE SEQUENCE [LARGE SCALE GENOMIC DNA]</scope>
    <source>
        <strain evidence="3 4">AGR01</strain>
    </source>
</reference>
<evidence type="ECO:0000256" key="2">
    <source>
        <dbReference type="SAM" id="Phobius"/>
    </source>
</evidence>
<feature type="transmembrane region" description="Helical" evidence="2">
    <location>
        <begin position="193"/>
        <end position="214"/>
    </location>
</feature>